<dbReference type="RefSeq" id="XP_064732547.1">
    <property type="nucleotide sequence ID" value="XM_064872167.1"/>
</dbReference>
<protein>
    <recommendedName>
        <fullName evidence="3">NmrA-like domain-containing protein</fullName>
    </recommendedName>
</protein>
<dbReference type="InterPro" id="IPR036291">
    <property type="entry name" value="NAD(P)-bd_dom_sf"/>
</dbReference>
<dbReference type="Proteomes" id="UP001334248">
    <property type="component" value="Unassembled WGS sequence"/>
</dbReference>
<keyword evidence="5" id="KW-1185">Reference proteome</keyword>
<dbReference type="PANTHER" id="PTHR42748">
    <property type="entry name" value="NITROGEN METABOLITE REPRESSION PROTEIN NMRA FAMILY MEMBER"/>
    <property type="match status" value="1"/>
</dbReference>
<organism evidence="4 5">
    <name type="scientific">Knufia obscura</name>
    <dbReference type="NCBI Taxonomy" id="1635080"/>
    <lineage>
        <taxon>Eukaryota</taxon>
        <taxon>Fungi</taxon>
        <taxon>Dikarya</taxon>
        <taxon>Ascomycota</taxon>
        <taxon>Pezizomycotina</taxon>
        <taxon>Eurotiomycetes</taxon>
        <taxon>Chaetothyriomycetidae</taxon>
        <taxon>Chaetothyriales</taxon>
        <taxon>Trichomeriaceae</taxon>
        <taxon>Knufia</taxon>
    </lineage>
</organism>
<dbReference type="Gene3D" id="3.90.25.10">
    <property type="entry name" value="UDP-galactose 4-epimerase, domain 1"/>
    <property type="match status" value="1"/>
</dbReference>
<sequence length="325" mass="34975">MSKKLVTVFGATGNQGGAVVTTLLSHPTLSSHFSIRAITRNTTSPKAQSLASKGIELAAADLNNPESLTAAIAGSHAVFAVTNYWDSASKDTEVSQGRAIADACVATGVKHIVWSALPNVTELTGGTLKKVEHFDGKHEIAMYIERIKGTASPPMLATYFMPAFYMSNFRTMVRSSPNINYGVPTLSLPWSPDTRVPLLDAATDTGKFVAGILGHPDPASLNGTFIQAVSEWTSPSKIVSDMSSIIGREVRFQSLSEEEALQAFGHMPVKLSEELVENMVLIRDYSYYGRGAEEKQDESNGVLGGVGLETETFRGWVGKVGPWEF</sequence>
<dbReference type="EMBL" id="JAVHJV010000003">
    <property type="protein sequence ID" value="KAK5944457.1"/>
    <property type="molecule type" value="Genomic_DNA"/>
</dbReference>
<dbReference type="PANTHER" id="PTHR42748:SF31">
    <property type="entry name" value="NMRA-LIKE DOMAIN-CONTAINING PROTEIN-RELATED"/>
    <property type="match status" value="1"/>
</dbReference>
<proteinExistence type="inferred from homology"/>
<gene>
    <name evidence="4" type="ORF">PMZ80_003739</name>
</gene>
<evidence type="ECO:0000259" key="3">
    <source>
        <dbReference type="Pfam" id="PF05368"/>
    </source>
</evidence>
<evidence type="ECO:0000256" key="1">
    <source>
        <dbReference type="ARBA" id="ARBA00006328"/>
    </source>
</evidence>
<dbReference type="InterPro" id="IPR051164">
    <property type="entry name" value="NmrA-like_oxidored"/>
</dbReference>
<dbReference type="GeneID" id="89997188"/>
<keyword evidence="2" id="KW-0521">NADP</keyword>
<name>A0ABR0RV31_9EURO</name>
<evidence type="ECO:0000313" key="5">
    <source>
        <dbReference type="Proteomes" id="UP001334248"/>
    </source>
</evidence>
<comment type="similarity">
    <text evidence="1">Belongs to the NmrA-type oxidoreductase family.</text>
</comment>
<evidence type="ECO:0000256" key="2">
    <source>
        <dbReference type="ARBA" id="ARBA00022857"/>
    </source>
</evidence>
<dbReference type="SUPFAM" id="SSF51735">
    <property type="entry name" value="NAD(P)-binding Rossmann-fold domains"/>
    <property type="match status" value="1"/>
</dbReference>
<dbReference type="Pfam" id="PF05368">
    <property type="entry name" value="NmrA"/>
    <property type="match status" value="1"/>
</dbReference>
<accession>A0ABR0RV31</accession>
<comment type="caution">
    <text evidence="4">The sequence shown here is derived from an EMBL/GenBank/DDBJ whole genome shotgun (WGS) entry which is preliminary data.</text>
</comment>
<feature type="domain" description="NmrA-like" evidence="3">
    <location>
        <begin position="3"/>
        <end position="289"/>
    </location>
</feature>
<dbReference type="Gene3D" id="3.40.50.720">
    <property type="entry name" value="NAD(P)-binding Rossmann-like Domain"/>
    <property type="match status" value="1"/>
</dbReference>
<dbReference type="CDD" id="cd05251">
    <property type="entry name" value="NmrA_like_SDR_a"/>
    <property type="match status" value="1"/>
</dbReference>
<evidence type="ECO:0000313" key="4">
    <source>
        <dbReference type="EMBL" id="KAK5944457.1"/>
    </source>
</evidence>
<reference evidence="4 5" key="1">
    <citation type="journal article" date="2023" name="Res Sq">
        <title>Genomic and morphological characterization of Knufia obscura isolated from the Mars 2020 spacecraft assembly facility.</title>
        <authorList>
            <person name="Chander A.M."/>
            <person name="Teixeira M.M."/>
            <person name="Singh N.K."/>
            <person name="Williams M.P."/>
            <person name="Parker C.W."/>
            <person name="Leo P."/>
            <person name="Stajich J.E."/>
            <person name="Torok T."/>
            <person name="Tighe S."/>
            <person name="Mason C.E."/>
            <person name="Venkateswaran K."/>
        </authorList>
    </citation>
    <scope>NUCLEOTIDE SEQUENCE [LARGE SCALE GENOMIC DNA]</scope>
    <source>
        <strain evidence="4 5">CCFEE 5817</strain>
    </source>
</reference>
<dbReference type="InterPro" id="IPR008030">
    <property type="entry name" value="NmrA-like"/>
</dbReference>